<dbReference type="GO" id="GO:0003700">
    <property type="term" value="F:DNA-binding transcription factor activity"/>
    <property type="evidence" value="ECO:0007669"/>
    <property type="project" value="InterPro"/>
</dbReference>
<evidence type="ECO:0000313" key="9">
    <source>
        <dbReference type="EMBL" id="PHM36937.1"/>
    </source>
</evidence>
<dbReference type="InterPro" id="IPR005119">
    <property type="entry name" value="LysR_subst-bd"/>
</dbReference>
<dbReference type="GO" id="GO:0043565">
    <property type="term" value="F:sequence-specific DNA binding"/>
    <property type="evidence" value="ECO:0007669"/>
    <property type="project" value="TreeGrafter"/>
</dbReference>
<dbReference type="InterPro" id="IPR058163">
    <property type="entry name" value="LysR-type_TF_proteobact-type"/>
</dbReference>
<dbReference type="FunFam" id="3.40.190.10:FF:000017">
    <property type="entry name" value="Glycine cleavage system transcriptional activator"/>
    <property type="match status" value="1"/>
</dbReference>
<dbReference type="AlphaFoldDB" id="A0A1I3VW01"/>
<dbReference type="Proteomes" id="UP000198919">
    <property type="component" value="Unassembled WGS sequence"/>
</dbReference>
<protein>
    <recommendedName>
        <fullName evidence="6">Glycine cleavage system transcriptional activator</fullName>
    </recommendedName>
    <alternativeName>
        <fullName evidence="7">Gcv operon activator</fullName>
    </alternativeName>
</protein>
<reference evidence="11" key="2">
    <citation type="submission" date="2016-10" db="EMBL/GenBank/DDBJ databases">
        <authorList>
            <person name="Varghese N."/>
            <person name="Submissions S."/>
        </authorList>
    </citation>
    <scope>NUCLEOTIDE SEQUENCE [LARGE SCALE GENOMIC DNA]</scope>
    <source>
        <strain evidence="11">DSM 17908</strain>
    </source>
</reference>
<evidence type="ECO:0000256" key="5">
    <source>
        <dbReference type="ARBA" id="ARBA00058399"/>
    </source>
</evidence>
<dbReference type="Pfam" id="PF03466">
    <property type="entry name" value="LysR_substrate"/>
    <property type="match status" value="1"/>
</dbReference>
<evidence type="ECO:0000259" key="8">
    <source>
        <dbReference type="PROSITE" id="PS50931"/>
    </source>
</evidence>
<dbReference type="SUPFAM" id="SSF53850">
    <property type="entry name" value="Periplasmic binding protein-like II"/>
    <property type="match status" value="1"/>
</dbReference>
<reference evidence="9 12" key="3">
    <citation type="journal article" date="2017" name="Nat. Microbiol.">
        <title>Natural product diversity associated with the nematode symbionts Photorhabdus and Xenorhabdus.</title>
        <authorList>
            <person name="Tobias N.J."/>
            <person name="Wolff H."/>
            <person name="Djahanschiri B."/>
            <person name="Grundmann F."/>
            <person name="Kronenwerth M."/>
            <person name="Shi Y.M."/>
            <person name="Simonyi S."/>
            <person name="Grun P."/>
            <person name="Shapiro-Ilan D."/>
            <person name="Pidot S.J."/>
            <person name="Stinear T.P."/>
            <person name="Ebersberger I."/>
            <person name="Bode H.B."/>
        </authorList>
    </citation>
    <scope>NUCLEOTIDE SEQUENCE [LARGE SCALE GENOMIC DNA]</scope>
    <source>
        <strain evidence="9 12">DSM 17908</strain>
    </source>
</reference>
<reference evidence="10" key="1">
    <citation type="submission" date="2016-10" db="EMBL/GenBank/DDBJ databases">
        <authorList>
            <person name="de Groot N.N."/>
        </authorList>
    </citation>
    <scope>NUCLEOTIDE SEQUENCE [LARGE SCALE GENOMIC DNA]</scope>
    <source>
        <strain evidence="10">DSM 17908</strain>
    </source>
</reference>
<dbReference type="GO" id="GO:0006351">
    <property type="term" value="P:DNA-templated transcription"/>
    <property type="evidence" value="ECO:0007669"/>
    <property type="project" value="TreeGrafter"/>
</dbReference>
<evidence type="ECO:0000256" key="4">
    <source>
        <dbReference type="ARBA" id="ARBA00023163"/>
    </source>
</evidence>
<dbReference type="EMBL" id="FORG01000023">
    <property type="protein sequence ID" value="SFJ99415.1"/>
    <property type="molecule type" value="Genomic_DNA"/>
</dbReference>
<dbReference type="EMBL" id="NITY01000024">
    <property type="protein sequence ID" value="PHM36937.1"/>
    <property type="molecule type" value="Genomic_DNA"/>
</dbReference>
<dbReference type="RefSeq" id="WP_092513249.1">
    <property type="nucleotide sequence ID" value="NZ_CAWNQB010000017.1"/>
</dbReference>
<keyword evidence="4" id="KW-0804">Transcription</keyword>
<keyword evidence="2" id="KW-0805">Transcription regulation</keyword>
<dbReference type="InterPro" id="IPR000847">
    <property type="entry name" value="LysR_HTH_N"/>
</dbReference>
<gene>
    <name evidence="10" type="ORF">SAMN05421680_1238</name>
    <name evidence="9" type="ORF">Xmau_04086</name>
</gene>
<dbReference type="InterPro" id="IPR036388">
    <property type="entry name" value="WH-like_DNA-bd_sf"/>
</dbReference>
<sequence length="308" mass="34707">MSKRLPPLNALRVFDAAARHLSFTKAAEELFVTQAAVSHQMKSLEDFLGLKLFRRRNRSLLLTEDGQSYYLDIKEIFTAINDATRKLQARSAKGALTVSLSPSFAIQWLVPRLSGFNQSFPGIDVRIQAVDREEDKIADDVDVAIFYGRGNWPGMRTDRLYPEYLLPVCSPTLLMGERPLKTPADLANHTLLHDSSRRDWQAYVRQLDMQQQINVQQGPIFSHSSMVIQAAVHGQGVALANNVMAQNEIDAGRLVCPFNDVLVSKNAFYLVCHDNQAELGKIAAFRKWILTQAASEQERLGFITQYIQ</sequence>
<dbReference type="STRING" id="351675.SAMN05421680_1238"/>
<dbReference type="Pfam" id="PF00126">
    <property type="entry name" value="HTH_1"/>
    <property type="match status" value="1"/>
</dbReference>
<dbReference type="OrthoDB" id="5526340at2"/>
<evidence type="ECO:0000256" key="7">
    <source>
        <dbReference type="ARBA" id="ARBA00078139"/>
    </source>
</evidence>
<comment type="similarity">
    <text evidence="1">Belongs to the LysR transcriptional regulatory family.</text>
</comment>
<name>A0A1I3VW01_9GAMM</name>
<evidence type="ECO:0000313" key="10">
    <source>
        <dbReference type="EMBL" id="SFJ99415.1"/>
    </source>
</evidence>
<proteinExistence type="inferred from homology"/>
<keyword evidence="12" id="KW-1185">Reference proteome</keyword>
<comment type="function">
    <text evidence="5">Regulatory protein for the glycine cleavage system operon (gcv). Mediates activation of gcv by glycine and repression by purines. GcvA is negatively autoregulated. Binds to three sites upstream of the gcv promoter.</text>
</comment>
<organism evidence="10 11">
    <name type="scientific">Xenorhabdus mauleonii</name>
    <dbReference type="NCBI Taxonomy" id="351675"/>
    <lineage>
        <taxon>Bacteria</taxon>
        <taxon>Pseudomonadati</taxon>
        <taxon>Pseudomonadota</taxon>
        <taxon>Gammaproteobacteria</taxon>
        <taxon>Enterobacterales</taxon>
        <taxon>Morganellaceae</taxon>
        <taxon>Xenorhabdus</taxon>
    </lineage>
</organism>
<dbReference type="Gene3D" id="1.10.10.10">
    <property type="entry name" value="Winged helix-like DNA-binding domain superfamily/Winged helix DNA-binding domain"/>
    <property type="match status" value="1"/>
</dbReference>
<feature type="domain" description="HTH lysR-type" evidence="8">
    <location>
        <begin position="6"/>
        <end position="63"/>
    </location>
</feature>
<keyword evidence="3" id="KW-0238">DNA-binding</keyword>
<dbReference type="NCBIfam" id="NF008352">
    <property type="entry name" value="PRK11139.1"/>
    <property type="match status" value="1"/>
</dbReference>
<dbReference type="Gene3D" id="3.40.190.10">
    <property type="entry name" value="Periplasmic binding protein-like II"/>
    <property type="match status" value="2"/>
</dbReference>
<dbReference type="FunFam" id="1.10.10.10:FF:000038">
    <property type="entry name" value="Glycine cleavage system transcriptional activator"/>
    <property type="match status" value="1"/>
</dbReference>
<dbReference type="Proteomes" id="UP000224607">
    <property type="component" value="Unassembled WGS sequence"/>
</dbReference>
<evidence type="ECO:0000256" key="1">
    <source>
        <dbReference type="ARBA" id="ARBA00009437"/>
    </source>
</evidence>
<evidence type="ECO:0000313" key="11">
    <source>
        <dbReference type="Proteomes" id="UP000198919"/>
    </source>
</evidence>
<dbReference type="PROSITE" id="PS50931">
    <property type="entry name" value="HTH_LYSR"/>
    <property type="match status" value="1"/>
</dbReference>
<dbReference type="CDD" id="cd08432">
    <property type="entry name" value="PBP2_GcdR_TrpI_HvrB_AmpR_like"/>
    <property type="match status" value="1"/>
</dbReference>
<dbReference type="InterPro" id="IPR036390">
    <property type="entry name" value="WH_DNA-bd_sf"/>
</dbReference>
<dbReference type="PRINTS" id="PR00039">
    <property type="entry name" value="HTHLYSR"/>
</dbReference>
<dbReference type="PANTHER" id="PTHR30537:SF26">
    <property type="entry name" value="GLYCINE CLEAVAGE SYSTEM TRANSCRIPTIONAL ACTIVATOR"/>
    <property type="match status" value="1"/>
</dbReference>
<dbReference type="PANTHER" id="PTHR30537">
    <property type="entry name" value="HTH-TYPE TRANSCRIPTIONAL REGULATOR"/>
    <property type="match status" value="1"/>
</dbReference>
<dbReference type="SUPFAM" id="SSF46785">
    <property type="entry name" value="Winged helix' DNA-binding domain"/>
    <property type="match status" value="1"/>
</dbReference>
<evidence type="ECO:0000256" key="3">
    <source>
        <dbReference type="ARBA" id="ARBA00023125"/>
    </source>
</evidence>
<evidence type="ECO:0000313" key="12">
    <source>
        <dbReference type="Proteomes" id="UP000224607"/>
    </source>
</evidence>
<evidence type="ECO:0000256" key="2">
    <source>
        <dbReference type="ARBA" id="ARBA00023015"/>
    </source>
</evidence>
<accession>A0A1I3VW01</accession>
<evidence type="ECO:0000256" key="6">
    <source>
        <dbReference type="ARBA" id="ARBA00072903"/>
    </source>
</evidence>